<sequence length="318" mass="37070">MSVPKFCLVACYLGSWPDYIDLFLEGCRYNPSVDFLLFSDCGPLPDAPSNVEVVPTTKEDVRHRAEERLGVDPAIPEPFSLCDFKPTYGALFSDYLDAYDFWGCTDIDLIYGDIRSFITEPLLREHDVIAARPYLTGFFFLFRNEERINHLYKRSRDWPHVVEQEDHYSFTECNFQWGTLLDGGSIFDVETEIESMTEVIRREEQAGLLRAHFADWERMGIDDTPFTWDQGRLTEGDTARLLLHFNILKNEYYFSFPDWEEVPDRFHVLPTGFYRDHETSGLRYLLASPTRTFAGNWVFMKANRARHKLTLATRSVAD</sequence>
<evidence type="ECO:0000313" key="2">
    <source>
        <dbReference type="Proteomes" id="UP001155057"/>
    </source>
</evidence>
<comment type="caution">
    <text evidence="1">The sequence shown here is derived from an EMBL/GenBank/DDBJ whole genome shotgun (WGS) entry which is preliminary data.</text>
</comment>
<proteinExistence type="predicted"/>
<evidence type="ECO:0000313" key="1">
    <source>
        <dbReference type="EMBL" id="MCS3711871.1"/>
    </source>
</evidence>
<dbReference type="AlphaFoldDB" id="A0A9X2Q5V6"/>
<dbReference type="Pfam" id="PF20330">
    <property type="entry name" value="DUF6625"/>
    <property type="match status" value="1"/>
</dbReference>
<name>A0A9X2Q5V6_9BACT</name>
<dbReference type="Proteomes" id="UP001155057">
    <property type="component" value="Unassembled WGS sequence"/>
</dbReference>
<gene>
    <name evidence="1" type="ORF">GGP61_003506</name>
</gene>
<accession>A0A9X2Q5V6</accession>
<reference evidence="1" key="1">
    <citation type="submission" date="2022-08" db="EMBL/GenBank/DDBJ databases">
        <title>Genomic Encyclopedia of Type Strains, Phase V (KMG-V): Genome sequencing to study the core and pangenomes of soil and plant-associated prokaryotes.</title>
        <authorList>
            <person name="Whitman W."/>
        </authorList>
    </citation>
    <scope>NUCLEOTIDE SEQUENCE</scope>
    <source>
        <strain evidence="1">SP3049</strain>
    </source>
</reference>
<organism evidence="1 2">
    <name type="scientific">Salinibacter ruber</name>
    <dbReference type="NCBI Taxonomy" id="146919"/>
    <lineage>
        <taxon>Bacteria</taxon>
        <taxon>Pseudomonadati</taxon>
        <taxon>Rhodothermota</taxon>
        <taxon>Rhodothermia</taxon>
        <taxon>Rhodothermales</taxon>
        <taxon>Salinibacteraceae</taxon>
        <taxon>Salinibacter</taxon>
    </lineage>
</organism>
<protein>
    <submittedName>
        <fullName evidence="1">Uncharacterized protein</fullName>
    </submittedName>
</protein>
<dbReference type="InterPro" id="IPR046733">
    <property type="entry name" value="DUF6625"/>
</dbReference>
<dbReference type="EMBL" id="JANUAE010000019">
    <property type="protein sequence ID" value="MCS3711871.1"/>
    <property type="molecule type" value="Genomic_DNA"/>
</dbReference>
<dbReference type="RefSeq" id="WP_259124579.1">
    <property type="nucleotide sequence ID" value="NZ_JANUAE010000019.1"/>
</dbReference>